<dbReference type="OrthoDB" id="21557at2759"/>
<dbReference type="GO" id="GO:0008270">
    <property type="term" value="F:zinc ion binding"/>
    <property type="evidence" value="ECO:0007669"/>
    <property type="project" value="UniProtKB-KW"/>
</dbReference>
<comment type="similarity">
    <text evidence="10">Belongs to the SGF11 family.</text>
</comment>
<proteinExistence type="inferred from homology"/>
<dbReference type="GO" id="GO:0070461">
    <property type="term" value="C:SAGA-type complex"/>
    <property type="evidence" value="ECO:0007669"/>
    <property type="project" value="UniProtKB-ARBA"/>
</dbReference>
<dbReference type="InterPro" id="IPR013246">
    <property type="entry name" value="SAGA_su_Sgf11"/>
</dbReference>
<keyword evidence="4" id="KW-0862">Zinc</keyword>
<keyword evidence="3" id="KW-0863">Zinc-finger</keyword>
<comment type="function">
    <text evidence="10">Functions as component of the transcription regulatory histone acetylation (HAT) complex SAGA. At the promoters, SAGA is required for recruitment of the basal transcription machinery. It influences RNA polymerase II transcriptional activity through different activities such as TBP interaction and promoter selectivity, interaction with transcription activators, and chromatin modification through histone acetylation and deubiquitination. SAGA acetylates nucleosomal histone H3 to some extent (to form H3K9ac, H3K14ac, H3K18ac and H3K23ac). SAGA interacts with DNA via upstream activating sequences (UASs). Involved in transcriptional regulation of a subset of SAGA-regulated genes. Within the SAGA complex, participates in a subcomplex, that specifically deubiquitinates histones H2B.</text>
</comment>
<gene>
    <name evidence="12" type="ORF">TRICI_003436</name>
</gene>
<feature type="region of interest" description="Disordered" evidence="11">
    <location>
        <begin position="47"/>
        <end position="79"/>
    </location>
</feature>
<evidence type="ECO:0000256" key="10">
    <source>
        <dbReference type="RuleBase" id="RU261113"/>
    </source>
</evidence>
<feature type="region of interest" description="Disordered" evidence="11">
    <location>
        <begin position="108"/>
        <end position="165"/>
    </location>
</feature>
<keyword evidence="6" id="KW-0805">Transcription regulation</keyword>
<evidence type="ECO:0000256" key="1">
    <source>
        <dbReference type="ARBA" id="ARBA00004123"/>
    </source>
</evidence>
<evidence type="ECO:0000313" key="12">
    <source>
        <dbReference type="EMBL" id="KAA8912598.1"/>
    </source>
</evidence>
<dbReference type="GO" id="GO:0006325">
    <property type="term" value="P:chromatin organization"/>
    <property type="evidence" value="ECO:0007669"/>
    <property type="project" value="UniProtKB-KW"/>
</dbReference>
<comment type="subcellular location">
    <subcellularLocation>
        <location evidence="1 10">Nucleus</location>
    </subcellularLocation>
</comment>
<evidence type="ECO:0000256" key="4">
    <source>
        <dbReference type="ARBA" id="ARBA00022833"/>
    </source>
</evidence>
<keyword evidence="13" id="KW-1185">Reference proteome</keyword>
<evidence type="ECO:0000256" key="5">
    <source>
        <dbReference type="ARBA" id="ARBA00022853"/>
    </source>
</evidence>
<organism evidence="12 13">
    <name type="scientific">Trichomonascus ciferrii</name>
    <dbReference type="NCBI Taxonomy" id="44093"/>
    <lineage>
        <taxon>Eukaryota</taxon>
        <taxon>Fungi</taxon>
        <taxon>Dikarya</taxon>
        <taxon>Ascomycota</taxon>
        <taxon>Saccharomycotina</taxon>
        <taxon>Dipodascomycetes</taxon>
        <taxon>Dipodascales</taxon>
        <taxon>Trichomonascaceae</taxon>
        <taxon>Trichomonascus</taxon>
        <taxon>Trichomonascus ciferrii complex</taxon>
    </lineage>
</organism>
<dbReference type="VEuPathDB" id="FungiDB:TRICI_003436"/>
<dbReference type="AlphaFoldDB" id="A0A642V375"/>
<evidence type="ECO:0000256" key="7">
    <source>
        <dbReference type="ARBA" id="ARBA00023159"/>
    </source>
</evidence>
<dbReference type="EMBL" id="SWFS01000252">
    <property type="protein sequence ID" value="KAA8912598.1"/>
    <property type="molecule type" value="Genomic_DNA"/>
</dbReference>
<keyword evidence="9" id="KW-0539">Nucleus</keyword>
<name>A0A642V375_9ASCO</name>
<comment type="subunit">
    <text evidence="10">Component of the 1.8 MDa SAGA transcription coactivator-HAT complex. SAGA is built of 5 distinct domains with specialized functions. Within the SAGA complex, SUS1, SGF11, SGF73 and UBP8 form an additional subcomplex of SAGA called the DUB module (deubiquitination module). Interacts directly with SGF73, SUS1 and UBP8.</text>
</comment>
<feature type="region of interest" description="Disordered" evidence="11">
    <location>
        <begin position="1"/>
        <end position="21"/>
    </location>
</feature>
<evidence type="ECO:0000256" key="8">
    <source>
        <dbReference type="ARBA" id="ARBA00023163"/>
    </source>
</evidence>
<evidence type="ECO:0000256" key="9">
    <source>
        <dbReference type="ARBA" id="ARBA00023242"/>
    </source>
</evidence>
<keyword evidence="7 10" id="KW-0010">Activator</keyword>
<comment type="caution">
    <text evidence="12">The sequence shown here is derived from an EMBL/GenBank/DDBJ whole genome shotgun (WGS) entry which is preliminary data.</text>
</comment>
<keyword evidence="2" id="KW-0479">Metal-binding</keyword>
<reference evidence="12" key="1">
    <citation type="journal article" date="2019" name="G3 (Bethesda)">
        <title>Genome Assemblies of Two Rare Opportunistic Yeast Pathogens: Diutina rugosa (syn. Candida rugosa) and Trichomonascus ciferrii (syn. Candida ciferrii).</title>
        <authorList>
            <person name="Mixao V."/>
            <person name="Saus E."/>
            <person name="Hansen A.P."/>
            <person name="Lass-Florl C."/>
            <person name="Gabaldon T."/>
        </authorList>
    </citation>
    <scope>NUCLEOTIDE SEQUENCE</scope>
    <source>
        <strain evidence="12">CBS 4856</strain>
    </source>
</reference>
<feature type="compositionally biased region" description="Polar residues" evidence="11">
    <location>
        <begin position="135"/>
        <end position="154"/>
    </location>
</feature>
<keyword evidence="5" id="KW-0156">Chromatin regulator</keyword>
<evidence type="ECO:0000313" key="13">
    <source>
        <dbReference type="Proteomes" id="UP000761534"/>
    </source>
</evidence>
<sequence length="165" mass="18103">MTSDKEAKDMGSLPMTHEATLQAYEREKTIRRRYGEGFVAKPISDAIKNPKAKPGQKLEVPGRIAYNKEPGKDIYGNEKSTSTKYFECPGCKRKVASSRLAAHIERCLSGRNARKNKGTPDSSTASTPKKRKVSDASQASQFLSVPVSRSNTPADSDVKRPLSTN</sequence>
<accession>A0A642V375</accession>
<dbReference type="Pfam" id="PF08209">
    <property type="entry name" value="Sgf11"/>
    <property type="match status" value="1"/>
</dbReference>
<evidence type="ECO:0000256" key="3">
    <source>
        <dbReference type="ARBA" id="ARBA00022771"/>
    </source>
</evidence>
<protein>
    <recommendedName>
        <fullName evidence="10">SAGA-associated factor 11</fullName>
    </recommendedName>
</protein>
<evidence type="ECO:0000256" key="2">
    <source>
        <dbReference type="ARBA" id="ARBA00022723"/>
    </source>
</evidence>
<dbReference type="Proteomes" id="UP000761534">
    <property type="component" value="Unassembled WGS sequence"/>
</dbReference>
<feature type="compositionally biased region" description="Basic and acidic residues" evidence="11">
    <location>
        <begin position="156"/>
        <end position="165"/>
    </location>
</feature>
<evidence type="ECO:0000256" key="6">
    <source>
        <dbReference type="ARBA" id="ARBA00023015"/>
    </source>
</evidence>
<keyword evidence="8" id="KW-0804">Transcription</keyword>
<dbReference type="GO" id="GO:0005634">
    <property type="term" value="C:nucleus"/>
    <property type="evidence" value="ECO:0007669"/>
    <property type="project" value="UniProtKB-SubCell"/>
</dbReference>
<evidence type="ECO:0000256" key="11">
    <source>
        <dbReference type="SAM" id="MobiDB-lite"/>
    </source>
</evidence>
<dbReference type="Gene3D" id="3.30.160.60">
    <property type="entry name" value="Classic Zinc Finger"/>
    <property type="match status" value="1"/>
</dbReference>